<evidence type="ECO:0000256" key="1">
    <source>
        <dbReference type="SAM" id="MobiDB-lite"/>
    </source>
</evidence>
<dbReference type="Pfam" id="PF10691">
    <property type="entry name" value="DUF2497"/>
    <property type="match status" value="1"/>
</dbReference>
<dbReference type="EMBL" id="QJJM01000009">
    <property type="protein sequence ID" value="PXW73800.1"/>
    <property type="molecule type" value="Genomic_DNA"/>
</dbReference>
<dbReference type="RefSeq" id="WP_110299328.1">
    <property type="nucleotide sequence ID" value="NZ_QJJM01000009.1"/>
</dbReference>
<evidence type="ECO:0000313" key="3">
    <source>
        <dbReference type="Proteomes" id="UP000248014"/>
    </source>
</evidence>
<reference evidence="2 3" key="1">
    <citation type="submission" date="2018-05" db="EMBL/GenBank/DDBJ databases">
        <title>Genomic Encyclopedia of Type Strains, Phase IV (KMG-IV): sequencing the most valuable type-strain genomes for metagenomic binning, comparative biology and taxonomic classification.</title>
        <authorList>
            <person name="Goeker M."/>
        </authorList>
    </citation>
    <scope>NUCLEOTIDE SEQUENCE [LARGE SCALE GENOMIC DNA]</scope>
    <source>
        <strain evidence="2 3">DSM 3183</strain>
    </source>
</reference>
<feature type="region of interest" description="Disordered" evidence="1">
    <location>
        <begin position="55"/>
        <end position="74"/>
    </location>
</feature>
<sequence>MTRDIGEPSLEEILASIKKVIAEDGRKPRRPAPQRPAPARQSAPVDDILELTESVEPEAAPEPEEAPLLSRAGEQSMRESLAVLATLTEPGVSPQIVRSGETSLEGMVRAMLRPMLAEWLDKNLPPIVEAMVAKEIGRITGRKG</sequence>
<evidence type="ECO:0000313" key="2">
    <source>
        <dbReference type="EMBL" id="PXW73800.1"/>
    </source>
</evidence>
<dbReference type="InterPro" id="IPR019632">
    <property type="entry name" value="DUF2497"/>
</dbReference>
<feature type="region of interest" description="Disordered" evidence="1">
    <location>
        <begin position="22"/>
        <end position="47"/>
    </location>
</feature>
<name>A0A2V3UWZ7_9SPHN</name>
<organism evidence="2 3">
    <name type="scientific">Blastomonas natatoria</name>
    <dbReference type="NCBI Taxonomy" id="34015"/>
    <lineage>
        <taxon>Bacteria</taxon>
        <taxon>Pseudomonadati</taxon>
        <taxon>Pseudomonadota</taxon>
        <taxon>Alphaproteobacteria</taxon>
        <taxon>Sphingomonadales</taxon>
        <taxon>Sphingomonadaceae</taxon>
        <taxon>Blastomonas</taxon>
    </lineage>
</organism>
<proteinExistence type="predicted"/>
<protein>
    <recommendedName>
        <fullName evidence="4">DUF2497 domain-containing protein</fullName>
    </recommendedName>
</protein>
<evidence type="ECO:0008006" key="4">
    <source>
        <dbReference type="Google" id="ProtNLM"/>
    </source>
</evidence>
<gene>
    <name evidence="2" type="ORF">C7451_10987</name>
</gene>
<keyword evidence="3" id="KW-1185">Reference proteome</keyword>
<comment type="caution">
    <text evidence="2">The sequence shown here is derived from an EMBL/GenBank/DDBJ whole genome shotgun (WGS) entry which is preliminary data.</text>
</comment>
<accession>A0A2V3UWZ7</accession>
<dbReference type="AlphaFoldDB" id="A0A2V3UWZ7"/>
<dbReference type="OrthoDB" id="7189469at2"/>
<dbReference type="Proteomes" id="UP000248014">
    <property type="component" value="Unassembled WGS sequence"/>
</dbReference>
<feature type="compositionally biased region" description="Acidic residues" evidence="1">
    <location>
        <begin position="55"/>
        <end position="65"/>
    </location>
</feature>